<evidence type="ECO:0000313" key="3">
    <source>
        <dbReference type="Proteomes" id="UP000186997"/>
    </source>
</evidence>
<evidence type="ECO:0000256" key="1">
    <source>
        <dbReference type="SAM" id="MobiDB-lite"/>
    </source>
</evidence>
<dbReference type="AlphaFoldDB" id="A0A1R3WK42"/>
<reference evidence="3" key="1">
    <citation type="submission" date="2017-01" db="EMBL/GenBank/DDBJ databases">
        <authorList>
            <person name="Varghese N."/>
            <person name="Submissions S."/>
        </authorList>
    </citation>
    <scope>NUCLEOTIDE SEQUENCE [LARGE SCALE GENOMIC DNA]</scope>
    <source>
        <strain evidence="3">DSM 29591</strain>
    </source>
</reference>
<protein>
    <submittedName>
        <fullName evidence="2">Uncharacterized protein</fullName>
    </submittedName>
</protein>
<name>A0A1R3WK42_9RHOB</name>
<dbReference type="RefSeq" id="WP_076658309.1">
    <property type="nucleotide sequence ID" value="NZ_FTPR01000001.1"/>
</dbReference>
<feature type="region of interest" description="Disordered" evidence="1">
    <location>
        <begin position="1"/>
        <end position="59"/>
    </location>
</feature>
<keyword evidence="3" id="KW-1185">Reference proteome</keyword>
<proteinExistence type="predicted"/>
<dbReference type="STRING" id="287098.SAMN05421665_0615"/>
<dbReference type="OrthoDB" id="7863521at2"/>
<dbReference type="EMBL" id="FTPR01000001">
    <property type="protein sequence ID" value="SIT77654.1"/>
    <property type="molecule type" value="Genomic_DNA"/>
</dbReference>
<organism evidence="2 3">
    <name type="scientific">Yoonia rosea</name>
    <dbReference type="NCBI Taxonomy" id="287098"/>
    <lineage>
        <taxon>Bacteria</taxon>
        <taxon>Pseudomonadati</taxon>
        <taxon>Pseudomonadota</taxon>
        <taxon>Alphaproteobacteria</taxon>
        <taxon>Rhodobacterales</taxon>
        <taxon>Paracoccaceae</taxon>
        <taxon>Yoonia</taxon>
    </lineage>
</organism>
<dbReference type="Proteomes" id="UP000186997">
    <property type="component" value="Unassembled WGS sequence"/>
</dbReference>
<gene>
    <name evidence="2" type="ORF">SAMN05421665_0615</name>
</gene>
<evidence type="ECO:0000313" key="2">
    <source>
        <dbReference type="EMBL" id="SIT77654.1"/>
    </source>
</evidence>
<accession>A0A1R3WK42</accession>
<sequence>MTISLPGSSRKGLTGLFKRNDDTAAKRPTAKKQLDGSQLAKLFDKQARTAKPVKPAKLSEGELDASAQLSSLRGALYSSKS</sequence>